<keyword evidence="2" id="KW-1185">Reference proteome</keyword>
<sequence length="152" mass="17791">MQIETLKDVLHWTQQFHHNLSECLSHCEDKNVDERARIMLDYLSEHEKVLSGVVSGFEKSGNEHALNTWCYEFVNRHPITQHVHCDAPFAELDATQIMEVVSDQHQQVIELYRHLASRADIPAARELLETLQALEEHEMMRMTHASNRLEDY</sequence>
<evidence type="ECO:0000313" key="2">
    <source>
        <dbReference type="Proteomes" id="UP000235116"/>
    </source>
</evidence>
<organism evidence="1 2">
    <name type="scientific">Ketobacter alkanivorans</name>
    <dbReference type="NCBI Taxonomy" id="1917421"/>
    <lineage>
        <taxon>Bacteria</taxon>
        <taxon>Pseudomonadati</taxon>
        <taxon>Pseudomonadota</taxon>
        <taxon>Gammaproteobacteria</taxon>
        <taxon>Pseudomonadales</taxon>
        <taxon>Ketobacteraceae</taxon>
        <taxon>Ketobacter</taxon>
    </lineage>
</organism>
<name>A0A2K9LFG3_9GAMM</name>
<dbReference type="Proteomes" id="UP000235116">
    <property type="component" value="Chromosome"/>
</dbReference>
<proteinExistence type="predicted"/>
<reference evidence="2" key="1">
    <citation type="submission" date="2017-08" db="EMBL/GenBank/DDBJ databases">
        <title>Direct submision.</title>
        <authorList>
            <person name="Kim S.-J."/>
            <person name="Rhee S.-K."/>
        </authorList>
    </citation>
    <scope>NUCLEOTIDE SEQUENCE [LARGE SCALE GENOMIC DNA]</scope>
    <source>
        <strain evidence="2">GI5</strain>
    </source>
</reference>
<dbReference type="OrthoDB" id="278693at2"/>
<dbReference type="AlphaFoldDB" id="A0A2K9LFG3"/>
<dbReference type="KEGG" id="kak:Kalk_01020"/>
<protein>
    <submittedName>
        <fullName evidence="1">ATPase</fullName>
    </submittedName>
</protein>
<accession>A0A2K9LFG3</accession>
<dbReference type="RefSeq" id="WP_101892439.1">
    <property type="nucleotide sequence ID" value="NZ_CP022684.1"/>
</dbReference>
<dbReference type="EMBL" id="CP022684">
    <property type="protein sequence ID" value="AUM11099.1"/>
    <property type="molecule type" value="Genomic_DNA"/>
</dbReference>
<gene>
    <name evidence="1" type="ORF">Kalk_01020</name>
</gene>
<evidence type="ECO:0000313" key="1">
    <source>
        <dbReference type="EMBL" id="AUM11099.1"/>
    </source>
</evidence>